<reference evidence="1" key="1">
    <citation type="journal article" date="2023" name="G3 (Bethesda)">
        <title>A reference genome for the long-term kleptoplast-retaining sea slug Elysia crispata morphotype clarki.</title>
        <authorList>
            <person name="Eastman K.E."/>
            <person name="Pendleton A.L."/>
            <person name="Shaikh M.A."/>
            <person name="Suttiyut T."/>
            <person name="Ogas R."/>
            <person name="Tomko P."/>
            <person name="Gavelis G."/>
            <person name="Widhalm J.R."/>
            <person name="Wisecaver J.H."/>
        </authorList>
    </citation>
    <scope>NUCLEOTIDE SEQUENCE</scope>
    <source>
        <strain evidence="1">ECLA1</strain>
    </source>
</reference>
<accession>A0AAE0Z2I1</accession>
<dbReference type="EMBL" id="JAWDGP010004860">
    <property type="protein sequence ID" value="KAK3761678.1"/>
    <property type="molecule type" value="Genomic_DNA"/>
</dbReference>
<protein>
    <submittedName>
        <fullName evidence="1">Uncharacterized protein</fullName>
    </submittedName>
</protein>
<sequence length="78" mass="8520">MEDGEGVSKPPNWFVRPCVYLPYQNDALDGPSHPAGCLTWAASLQLGARAGSRREQQLLTGQEEFYQGPRSEALVLGT</sequence>
<evidence type="ECO:0000313" key="2">
    <source>
        <dbReference type="Proteomes" id="UP001283361"/>
    </source>
</evidence>
<name>A0AAE0Z2I1_9GAST</name>
<dbReference type="AlphaFoldDB" id="A0AAE0Z2I1"/>
<dbReference type="Proteomes" id="UP001283361">
    <property type="component" value="Unassembled WGS sequence"/>
</dbReference>
<comment type="caution">
    <text evidence="1">The sequence shown here is derived from an EMBL/GenBank/DDBJ whole genome shotgun (WGS) entry which is preliminary data.</text>
</comment>
<keyword evidence="2" id="KW-1185">Reference proteome</keyword>
<gene>
    <name evidence="1" type="ORF">RRG08_048072</name>
</gene>
<evidence type="ECO:0000313" key="1">
    <source>
        <dbReference type="EMBL" id="KAK3761678.1"/>
    </source>
</evidence>
<proteinExistence type="predicted"/>
<organism evidence="1 2">
    <name type="scientific">Elysia crispata</name>
    <name type="common">lettuce slug</name>
    <dbReference type="NCBI Taxonomy" id="231223"/>
    <lineage>
        <taxon>Eukaryota</taxon>
        <taxon>Metazoa</taxon>
        <taxon>Spiralia</taxon>
        <taxon>Lophotrochozoa</taxon>
        <taxon>Mollusca</taxon>
        <taxon>Gastropoda</taxon>
        <taxon>Heterobranchia</taxon>
        <taxon>Euthyneura</taxon>
        <taxon>Panpulmonata</taxon>
        <taxon>Sacoglossa</taxon>
        <taxon>Placobranchoidea</taxon>
        <taxon>Plakobranchidae</taxon>
        <taxon>Elysia</taxon>
    </lineage>
</organism>